<dbReference type="STRING" id="1392877.SAMN05216221_0363"/>
<keyword evidence="1" id="KW-0812">Transmembrane</keyword>
<dbReference type="AlphaFoldDB" id="A0A1H1M0V1"/>
<evidence type="ECO:0008006" key="4">
    <source>
        <dbReference type="Google" id="ProtNLM"/>
    </source>
</evidence>
<keyword evidence="3" id="KW-1185">Reference proteome</keyword>
<evidence type="ECO:0000313" key="2">
    <source>
        <dbReference type="EMBL" id="SDR80280.1"/>
    </source>
</evidence>
<name>A0A1H1M0V1_9PSED</name>
<keyword evidence="1" id="KW-1133">Transmembrane helix</keyword>
<evidence type="ECO:0000256" key="1">
    <source>
        <dbReference type="SAM" id="Phobius"/>
    </source>
</evidence>
<protein>
    <recommendedName>
        <fullName evidence="4">DUF4381 domain-containing protein</fullName>
    </recommendedName>
</protein>
<sequence length="168" mass="18839">MNPLDQLAPPILPPPPPFWPPAPGWWLLAALLLGAGAAFWLLRERLRAWWHRPVEPAAPPPGLDPQRQAALDELNRLPRPYQGAPAGPWLQALNGLLKRLCRAHYPDSHSHTLSGRAWLAFLDNRCPAAGLTRWMILVEGAYRADCRLDDKAIDGLQQAVETWIRKHA</sequence>
<dbReference type="RefSeq" id="WP_090347335.1">
    <property type="nucleotide sequence ID" value="NZ_LT629751.1"/>
</dbReference>
<dbReference type="EMBL" id="LT629751">
    <property type="protein sequence ID" value="SDR80280.1"/>
    <property type="molecule type" value="Genomic_DNA"/>
</dbReference>
<gene>
    <name evidence="2" type="ORF">SAMN05216221_0363</name>
</gene>
<dbReference type="Proteomes" id="UP000243359">
    <property type="component" value="Chromosome I"/>
</dbReference>
<organism evidence="2 3">
    <name type="scientific">Pseudomonas oryzae</name>
    <dbReference type="NCBI Taxonomy" id="1392877"/>
    <lineage>
        <taxon>Bacteria</taxon>
        <taxon>Pseudomonadati</taxon>
        <taxon>Pseudomonadota</taxon>
        <taxon>Gammaproteobacteria</taxon>
        <taxon>Pseudomonadales</taxon>
        <taxon>Pseudomonadaceae</taxon>
        <taxon>Pseudomonas</taxon>
    </lineage>
</organism>
<accession>A0A1H1M0V1</accession>
<keyword evidence="1" id="KW-0472">Membrane</keyword>
<dbReference type="InterPro" id="IPR025489">
    <property type="entry name" value="DUF4381"/>
</dbReference>
<dbReference type="OrthoDB" id="283083at2"/>
<proteinExistence type="predicted"/>
<reference evidence="3" key="1">
    <citation type="submission" date="2016-10" db="EMBL/GenBank/DDBJ databases">
        <authorList>
            <person name="Varghese N."/>
            <person name="Submissions S."/>
        </authorList>
    </citation>
    <scope>NUCLEOTIDE SEQUENCE [LARGE SCALE GENOMIC DNA]</scope>
    <source>
        <strain evidence="3">KCTC 32247</strain>
    </source>
</reference>
<dbReference type="Pfam" id="PF14316">
    <property type="entry name" value="DUF4381"/>
    <property type="match status" value="1"/>
</dbReference>
<evidence type="ECO:0000313" key="3">
    <source>
        <dbReference type="Proteomes" id="UP000243359"/>
    </source>
</evidence>
<feature type="transmembrane region" description="Helical" evidence="1">
    <location>
        <begin position="24"/>
        <end position="42"/>
    </location>
</feature>